<dbReference type="EMBL" id="JADNYJ010000034">
    <property type="protein sequence ID" value="KAF8902823.1"/>
    <property type="molecule type" value="Genomic_DNA"/>
</dbReference>
<evidence type="ECO:0000313" key="3">
    <source>
        <dbReference type="Proteomes" id="UP000724874"/>
    </source>
</evidence>
<keyword evidence="3" id="KW-1185">Reference proteome</keyword>
<dbReference type="AlphaFoldDB" id="A0A9P5NRH0"/>
<feature type="chain" id="PRO_5040370327" evidence="1">
    <location>
        <begin position="28"/>
        <end position="109"/>
    </location>
</feature>
<dbReference type="Proteomes" id="UP000724874">
    <property type="component" value="Unassembled WGS sequence"/>
</dbReference>
<feature type="signal peptide" evidence="1">
    <location>
        <begin position="1"/>
        <end position="27"/>
    </location>
</feature>
<evidence type="ECO:0000256" key="1">
    <source>
        <dbReference type="SAM" id="SignalP"/>
    </source>
</evidence>
<keyword evidence="1" id="KW-0732">Signal</keyword>
<organism evidence="2 3">
    <name type="scientific">Gymnopilus junonius</name>
    <name type="common">Spectacular rustgill mushroom</name>
    <name type="synonym">Gymnopilus spectabilis subsp. junonius</name>
    <dbReference type="NCBI Taxonomy" id="109634"/>
    <lineage>
        <taxon>Eukaryota</taxon>
        <taxon>Fungi</taxon>
        <taxon>Dikarya</taxon>
        <taxon>Basidiomycota</taxon>
        <taxon>Agaricomycotina</taxon>
        <taxon>Agaricomycetes</taxon>
        <taxon>Agaricomycetidae</taxon>
        <taxon>Agaricales</taxon>
        <taxon>Agaricineae</taxon>
        <taxon>Hymenogastraceae</taxon>
        <taxon>Gymnopilus</taxon>
    </lineage>
</organism>
<sequence length="109" mass="12360">MGGGTAHRCFSIPSLYFSLSPVLLLLASSNLDPSFHLASRSFSGHQMLHLWHSKFILPPLIIIQSTPPLYLFQHPCSMHPLNTIFSPERVHHLTQFLPLQYSLHVNFSI</sequence>
<name>A0A9P5NRH0_GYMJU</name>
<comment type="caution">
    <text evidence="2">The sequence shown here is derived from an EMBL/GenBank/DDBJ whole genome shotgun (WGS) entry which is preliminary data.</text>
</comment>
<protein>
    <submittedName>
        <fullName evidence="2">Uncharacterized protein</fullName>
    </submittedName>
</protein>
<gene>
    <name evidence="2" type="ORF">CPB84DRAFT_1775558</name>
</gene>
<accession>A0A9P5NRH0</accession>
<reference evidence="2" key="1">
    <citation type="submission" date="2020-11" db="EMBL/GenBank/DDBJ databases">
        <authorList>
            <consortium name="DOE Joint Genome Institute"/>
            <person name="Ahrendt S."/>
            <person name="Riley R."/>
            <person name="Andreopoulos W."/>
            <person name="LaButti K."/>
            <person name="Pangilinan J."/>
            <person name="Ruiz-duenas F.J."/>
            <person name="Barrasa J.M."/>
            <person name="Sanchez-Garcia M."/>
            <person name="Camarero S."/>
            <person name="Miyauchi S."/>
            <person name="Serrano A."/>
            <person name="Linde D."/>
            <person name="Babiker R."/>
            <person name="Drula E."/>
            <person name="Ayuso-Fernandez I."/>
            <person name="Pacheco R."/>
            <person name="Padilla G."/>
            <person name="Ferreira P."/>
            <person name="Barriuso J."/>
            <person name="Kellner H."/>
            <person name="Castanera R."/>
            <person name="Alfaro M."/>
            <person name="Ramirez L."/>
            <person name="Pisabarro A.G."/>
            <person name="Kuo A."/>
            <person name="Tritt A."/>
            <person name="Lipzen A."/>
            <person name="He G."/>
            <person name="Yan M."/>
            <person name="Ng V."/>
            <person name="Cullen D."/>
            <person name="Martin F."/>
            <person name="Rosso M.-N."/>
            <person name="Henrissat B."/>
            <person name="Hibbett D."/>
            <person name="Martinez A.T."/>
            <person name="Grigoriev I.V."/>
        </authorList>
    </citation>
    <scope>NUCLEOTIDE SEQUENCE</scope>
    <source>
        <strain evidence="2">AH 44721</strain>
    </source>
</reference>
<proteinExistence type="predicted"/>
<evidence type="ECO:0000313" key="2">
    <source>
        <dbReference type="EMBL" id="KAF8902823.1"/>
    </source>
</evidence>